<feature type="domain" description="CCHC-type" evidence="2">
    <location>
        <begin position="169"/>
        <end position="185"/>
    </location>
</feature>
<keyword evidence="4" id="KW-1185">Reference proteome</keyword>
<evidence type="ECO:0000313" key="3">
    <source>
        <dbReference type="EMBL" id="KAK1627856.1"/>
    </source>
</evidence>
<dbReference type="AlphaFoldDB" id="A0AAD8W0D4"/>
<evidence type="ECO:0000259" key="2">
    <source>
        <dbReference type="SMART" id="SM00343"/>
    </source>
</evidence>
<accession>A0AAD8W0D4</accession>
<name>A0AAD8W0D4_LOLMU</name>
<feature type="region of interest" description="Disordered" evidence="1">
    <location>
        <begin position="82"/>
        <end position="116"/>
    </location>
</feature>
<dbReference type="GO" id="GO:0003676">
    <property type="term" value="F:nucleic acid binding"/>
    <property type="evidence" value="ECO:0007669"/>
    <property type="project" value="InterPro"/>
</dbReference>
<dbReference type="InterPro" id="IPR001878">
    <property type="entry name" value="Znf_CCHC"/>
</dbReference>
<sequence length="356" mass="40103">MRPPLSSSLSRRLRLPHPVLRHASSGGTVGLRNPASHRPVRVRGNQVFGKRLRATTGNTTSSDDEFLNEDFFPDIDNLFGNLNMNDNNQDPPTSPLLLPPTPDEKARAKDTRARDFEGGSSANVVLKKNFQSHKFKNKNKSEGKGKFDGKNKASESTNFKKKTDKKKGACHVCGDPDHWAPNCPNCYDKRGNIGKTANVVIASDTEMKDAGYGRKDLLRADGKRLTCFCSWCWYEHYDNPVEDDNEAPKRSKRQRTAKSFGYDFIVYFVDDTPTSISEAYASQDADYWKEAVHSEMDSISANGTWEVTDRPYGCKTVGCKWVFDKKLRPDGTIEKYKARLVAKGYTQKQGEDFFDT</sequence>
<dbReference type="Pfam" id="PF07727">
    <property type="entry name" value="RVT_2"/>
    <property type="match status" value="1"/>
</dbReference>
<feature type="compositionally biased region" description="Basic and acidic residues" evidence="1">
    <location>
        <begin position="139"/>
        <end position="153"/>
    </location>
</feature>
<dbReference type="InterPro" id="IPR036875">
    <property type="entry name" value="Znf_CCHC_sf"/>
</dbReference>
<organism evidence="3 4">
    <name type="scientific">Lolium multiflorum</name>
    <name type="common">Italian ryegrass</name>
    <name type="synonym">Lolium perenne subsp. multiflorum</name>
    <dbReference type="NCBI Taxonomy" id="4521"/>
    <lineage>
        <taxon>Eukaryota</taxon>
        <taxon>Viridiplantae</taxon>
        <taxon>Streptophyta</taxon>
        <taxon>Embryophyta</taxon>
        <taxon>Tracheophyta</taxon>
        <taxon>Spermatophyta</taxon>
        <taxon>Magnoliopsida</taxon>
        <taxon>Liliopsida</taxon>
        <taxon>Poales</taxon>
        <taxon>Poaceae</taxon>
        <taxon>BOP clade</taxon>
        <taxon>Pooideae</taxon>
        <taxon>Poodae</taxon>
        <taxon>Poeae</taxon>
        <taxon>Poeae Chloroplast Group 2 (Poeae type)</taxon>
        <taxon>Loliodinae</taxon>
        <taxon>Loliinae</taxon>
        <taxon>Lolium</taxon>
    </lineage>
</organism>
<dbReference type="SMART" id="SM00343">
    <property type="entry name" value="ZnF_C2HC"/>
    <property type="match status" value="1"/>
</dbReference>
<dbReference type="InterPro" id="IPR013103">
    <property type="entry name" value="RVT_2"/>
</dbReference>
<feature type="region of interest" description="Disordered" evidence="1">
    <location>
        <begin position="134"/>
        <end position="160"/>
    </location>
</feature>
<gene>
    <name evidence="3" type="ORF">QYE76_002171</name>
</gene>
<evidence type="ECO:0000256" key="1">
    <source>
        <dbReference type="SAM" id="MobiDB-lite"/>
    </source>
</evidence>
<dbReference type="SUPFAM" id="SSF57756">
    <property type="entry name" value="Retrovirus zinc finger-like domains"/>
    <property type="match status" value="1"/>
</dbReference>
<reference evidence="3" key="1">
    <citation type="submission" date="2023-07" db="EMBL/GenBank/DDBJ databases">
        <title>A chromosome-level genome assembly of Lolium multiflorum.</title>
        <authorList>
            <person name="Chen Y."/>
            <person name="Copetti D."/>
            <person name="Kolliker R."/>
            <person name="Studer B."/>
        </authorList>
    </citation>
    <scope>NUCLEOTIDE SEQUENCE</scope>
    <source>
        <strain evidence="3">02402/16</strain>
        <tissue evidence="3">Leaf</tissue>
    </source>
</reference>
<dbReference type="Proteomes" id="UP001231189">
    <property type="component" value="Unassembled WGS sequence"/>
</dbReference>
<protein>
    <recommendedName>
        <fullName evidence="2">CCHC-type domain-containing protein</fullName>
    </recommendedName>
</protein>
<proteinExistence type="predicted"/>
<dbReference type="GO" id="GO:0008270">
    <property type="term" value="F:zinc ion binding"/>
    <property type="evidence" value="ECO:0007669"/>
    <property type="project" value="InterPro"/>
</dbReference>
<feature type="region of interest" description="Disordered" evidence="1">
    <location>
        <begin position="20"/>
        <end position="39"/>
    </location>
</feature>
<comment type="caution">
    <text evidence="3">The sequence shown here is derived from an EMBL/GenBank/DDBJ whole genome shotgun (WGS) entry which is preliminary data.</text>
</comment>
<dbReference type="EMBL" id="JAUUTY010000005">
    <property type="protein sequence ID" value="KAK1627856.1"/>
    <property type="molecule type" value="Genomic_DNA"/>
</dbReference>
<feature type="compositionally biased region" description="Basic and acidic residues" evidence="1">
    <location>
        <begin position="102"/>
        <end position="116"/>
    </location>
</feature>
<evidence type="ECO:0000313" key="4">
    <source>
        <dbReference type="Proteomes" id="UP001231189"/>
    </source>
</evidence>
<feature type="compositionally biased region" description="Pro residues" evidence="1">
    <location>
        <begin position="92"/>
        <end position="101"/>
    </location>
</feature>